<dbReference type="PROSITE" id="PS51732">
    <property type="entry name" value="ASN_GLN_ASE_3"/>
    <property type="match status" value="1"/>
</dbReference>
<dbReference type="PIRSF" id="PIRSF500176">
    <property type="entry name" value="L_ASNase"/>
    <property type="match status" value="1"/>
</dbReference>
<dbReference type="Proteomes" id="UP001049176">
    <property type="component" value="Chromosome 5"/>
</dbReference>
<dbReference type="GO" id="GO:0009066">
    <property type="term" value="P:aspartate family amino acid metabolic process"/>
    <property type="evidence" value="ECO:0007669"/>
    <property type="project" value="UniProtKB-ARBA"/>
</dbReference>
<accession>A0A9P7S172</accession>
<dbReference type="Pfam" id="PF12796">
    <property type="entry name" value="Ank_2"/>
    <property type="match status" value="1"/>
</dbReference>
<dbReference type="EC" id="3.5.1.1" evidence="1"/>
<evidence type="ECO:0000259" key="4">
    <source>
        <dbReference type="Pfam" id="PF17763"/>
    </source>
</evidence>
<sequence>MPPIQGVILETFGSGNAPQRGDLMNILKEACQRGVVVVAITQCTRGSVSDAYETGRTLLQTGVVPGGDMSPECALVKLAYLLSKSEFSVDEVRKLMGVPLRGELTRPSSAAPPSQLTIEKNLENLQGVLSRFIGLSQSIPSFSNIPSIVISDVASVPKEAAAPWSWTASEASSTEAVLFPFLIHLAVAKNDIEILKYCLKSGGRPEDTHVSETPRSSNVAGGLLNCLEPGSGKTPLHIAALNGYTICMDFLLHSGALVHLRDSLGHTPLYYAARQNHLGCVTMLTQAGATLSGTDGVFARMAVNATNSGDTEESSMKTWLAAGYHQSRSSSPVQKCLEQNI</sequence>
<dbReference type="GO" id="GO:0004067">
    <property type="term" value="F:asparaginase activity"/>
    <property type="evidence" value="ECO:0007669"/>
    <property type="project" value="UniProtKB-UniRule"/>
</dbReference>
<protein>
    <recommendedName>
        <fullName evidence="1">asparaginase</fullName>
        <ecNumber evidence="1">3.5.1.1</ecNumber>
    </recommendedName>
</protein>
<dbReference type="SMART" id="SM00248">
    <property type="entry name" value="ANK"/>
    <property type="match status" value="3"/>
</dbReference>
<dbReference type="RefSeq" id="XP_043009168.1">
    <property type="nucleotide sequence ID" value="XM_043153883.1"/>
</dbReference>
<dbReference type="InterPro" id="IPR040919">
    <property type="entry name" value="Asparaginase_C"/>
</dbReference>
<gene>
    <name evidence="5" type="ORF">E1B28_009029</name>
</gene>
<evidence type="ECO:0000313" key="6">
    <source>
        <dbReference type="Proteomes" id="UP001049176"/>
    </source>
</evidence>
<dbReference type="AlphaFoldDB" id="A0A9P7S172"/>
<dbReference type="OrthoDB" id="542841at2759"/>
<evidence type="ECO:0000256" key="2">
    <source>
        <dbReference type="ARBA" id="ARBA00022801"/>
    </source>
</evidence>
<feature type="domain" description="Asparaginase/glutaminase C-terminal" evidence="4">
    <location>
        <begin position="4"/>
        <end position="96"/>
    </location>
</feature>
<dbReference type="PIRSF" id="PIRSF001220">
    <property type="entry name" value="L-ASNase_gatD"/>
    <property type="match status" value="1"/>
</dbReference>
<dbReference type="FunFam" id="3.40.50.40:FF:000001">
    <property type="entry name" value="L-asparaginase 1"/>
    <property type="match status" value="1"/>
</dbReference>
<dbReference type="InterPro" id="IPR006034">
    <property type="entry name" value="Asparaginase/glutaminase-like"/>
</dbReference>
<feature type="repeat" description="ANK" evidence="3">
    <location>
        <begin position="264"/>
        <end position="296"/>
    </location>
</feature>
<name>A0A9P7S172_9AGAR</name>
<dbReference type="SUPFAM" id="SSF53774">
    <property type="entry name" value="Glutaminase/Asparaginase"/>
    <property type="match status" value="1"/>
</dbReference>
<dbReference type="KEGG" id="more:E1B28_009029"/>
<dbReference type="Gene3D" id="3.40.50.40">
    <property type="match status" value="1"/>
</dbReference>
<dbReference type="Gene3D" id="1.25.40.20">
    <property type="entry name" value="Ankyrin repeat-containing domain"/>
    <property type="match status" value="1"/>
</dbReference>
<dbReference type="PANTHER" id="PTHR11707">
    <property type="entry name" value="L-ASPARAGINASE"/>
    <property type="match status" value="1"/>
</dbReference>
<evidence type="ECO:0000256" key="3">
    <source>
        <dbReference type="PROSITE-ProRule" id="PRU00023"/>
    </source>
</evidence>
<keyword evidence="6" id="KW-1185">Reference proteome</keyword>
<dbReference type="SUPFAM" id="SSF48403">
    <property type="entry name" value="Ankyrin repeat"/>
    <property type="match status" value="1"/>
</dbReference>
<dbReference type="Pfam" id="PF17763">
    <property type="entry name" value="Asparaginase_C"/>
    <property type="match status" value="1"/>
</dbReference>
<keyword evidence="2" id="KW-0378">Hydrolase</keyword>
<comment type="caution">
    <text evidence="5">The sequence shown here is derived from an EMBL/GenBank/DDBJ whole genome shotgun (WGS) entry which is preliminary data.</text>
</comment>
<dbReference type="EMBL" id="CM032185">
    <property type="protein sequence ID" value="KAG7092698.1"/>
    <property type="molecule type" value="Genomic_DNA"/>
</dbReference>
<dbReference type="PROSITE" id="PS50297">
    <property type="entry name" value="ANK_REP_REGION"/>
    <property type="match status" value="2"/>
</dbReference>
<reference evidence="5" key="1">
    <citation type="journal article" date="2021" name="Genome Biol. Evol.">
        <title>The assembled and annotated genome of the fairy-ring fungus Marasmius oreades.</title>
        <authorList>
            <person name="Hiltunen M."/>
            <person name="Ament-Velasquez S.L."/>
            <person name="Johannesson H."/>
        </authorList>
    </citation>
    <scope>NUCLEOTIDE SEQUENCE</scope>
    <source>
        <strain evidence="5">03SP1</strain>
    </source>
</reference>
<dbReference type="InterPro" id="IPR002110">
    <property type="entry name" value="Ankyrin_rpt"/>
</dbReference>
<feature type="repeat" description="ANK" evidence="3">
    <location>
        <begin position="231"/>
        <end position="263"/>
    </location>
</feature>
<keyword evidence="3" id="KW-0040">ANK repeat</keyword>
<dbReference type="GeneID" id="66078105"/>
<evidence type="ECO:0000256" key="1">
    <source>
        <dbReference type="ARBA" id="ARBA00012920"/>
    </source>
</evidence>
<dbReference type="PROSITE" id="PS50088">
    <property type="entry name" value="ANK_REPEAT"/>
    <property type="match status" value="2"/>
</dbReference>
<proteinExistence type="predicted"/>
<dbReference type="InterPro" id="IPR027473">
    <property type="entry name" value="L-asparaginase_C"/>
</dbReference>
<dbReference type="InterPro" id="IPR036770">
    <property type="entry name" value="Ankyrin_rpt-contain_sf"/>
</dbReference>
<dbReference type="InterPro" id="IPR036152">
    <property type="entry name" value="Asp/glu_Ase-like_sf"/>
</dbReference>
<organism evidence="5 6">
    <name type="scientific">Marasmius oreades</name>
    <name type="common">fairy-ring Marasmius</name>
    <dbReference type="NCBI Taxonomy" id="181124"/>
    <lineage>
        <taxon>Eukaryota</taxon>
        <taxon>Fungi</taxon>
        <taxon>Dikarya</taxon>
        <taxon>Basidiomycota</taxon>
        <taxon>Agaricomycotina</taxon>
        <taxon>Agaricomycetes</taxon>
        <taxon>Agaricomycetidae</taxon>
        <taxon>Agaricales</taxon>
        <taxon>Marasmiineae</taxon>
        <taxon>Marasmiaceae</taxon>
        <taxon>Marasmius</taxon>
    </lineage>
</organism>
<dbReference type="PANTHER" id="PTHR11707:SF28">
    <property type="entry name" value="60 KDA LYSOPHOSPHOLIPASE"/>
    <property type="match status" value="1"/>
</dbReference>
<evidence type="ECO:0000313" key="5">
    <source>
        <dbReference type="EMBL" id="KAG7092698.1"/>
    </source>
</evidence>